<evidence type="ECO:0000256" key="6">
    <source>
        <dbReference type="ARBA" id="ARBA00022556"/>
    </source>
</evidence>
<name>A0A5K7ZK06_9BACT</name>
<dbReference type="SUPFAM" id="SSF52540">
    <property type="entry name" value="P-loop containing nucleoside triphosphate hydrolases"/>
    <property type="match status" value="1"/>
</dbReference>
<keyword evidence="9 13" id="KW-0418">Kinase</keyword>
<feature type="binding site" evidence="13">
    <location>
        <begin position="73"/>
        <end position="80"/>
    </location>
    <ligand>
        <name>ATP</name>
        <dbReference type="ChEBI" id="CHEBI:30616"/>
    </ligand>
</feature>
<dbReference type="PANTHER" id="PTHR42724:SF1">
    <property type="entry name" value="TETRAACYLDISACCHARIDE 4'-KINASE, MITOCHONDRIAL-RELATED"/>
    <property type="match status" value="1"/>
</dbReference>
<dbReference type="EC" id="2.7.1.130" evidence="3 13"/>
<evidence type="ECO:0000256" key="2">
    <source>
        <dbReference type="ARBA" id="ARBA00004870"/>
    </source>
</evidence>
<keyword evidence="10 13" id="KW-0067">ATP-binding</keyword>
<comment type="similarity">
    <text evidence="13">Belongs to the LpxK family.</text>
</comment>
<evidence type="ECO:0000256" key="12">
    <source>
        <dbReference type="ARBA" id="ARBA00029757"/>
    </source>
</evidence>
<evidence type="ECO:0000256" key="1">
    <source>
        <dbReference type="ARBA" id="ARBA00002274"/>
    </source>
</evidence>
<dbReference type="Pfam" id="PF02606">
    <property type="entry name" value="LpxK"/>
    <property type="match status" value="1"/>
</dbReference>
<dbReference type="HAMAP" id="MF_00409">
    <property type="entry name" value="LpxK"/>
    <property type="match status" value="1"/>
</dbReference>
<dbReference type="GO" id="GO:0009029">
    <property type="term" value="F:lipid-A 4'-kinase activity"/>
    <property type="evidence" value="ECO:0007669"/>
    <property type="project" value="UniProtKB-UniRule"/>
</dbReference>
<gene>
    <name evidence="13 14" type="primary">lpxK</name>
    <name evidence="14" type="ORF">DSCO28_11410</name>
</gene>
<evidence type="ECO:0000256" key="13">
    <source>
        <dbReference type="HAMAP-Rule" id="MF_00409"/>
    </source>
</evidence>
<dbReference type="AlphaFoldDB" id="A0A5K7ZK06"/>
<dbReference type="InterPro" id="IPR027417">
    <property type="entry name" value="P-loop_NTPase"/>
</dbReference>
<evidence type="ECO:0000256" key="9">
    <source>
        <dbReference type="ARBA" id="ARBA00022777"/>
    </source>
</evidence>
<evidence type="ECO:0000256" key="5">
    <source>
        <dbReference type="ARBA" id="ARBA00022516"/>
    </source>
</evidence>
<comment type="pathway">
    <text evidence="2 13">Glycolipid biosynthesis; lipid IV(A) biosynthesis; lipid IV(A) from (3R)-3-hydroxytetradecanoyl-[acyl-carrier-protein] and UDP-N-acetyl-alpha-D-glucosamine: step 6/6.</text>
</comment>
<evidence type="ECO:0000313" key="15">
    <source>
        <dbReference type="Proteomes" id="UP000425960"/>
    </source>
</evidence>
<dbReference type="UniPathway" id="UPA00359">
    <property type="reaction ID" value="UER00482"/>
</dbReference>
<keyword evidence="11 13" id="KW-0443">Lipid metabolism</keyword>
<keyword evidence="7 13" id="KW-0808">Transferase</keyword>
<evidence type="ECO:0000256" key="4">
    <source>
        <dbReference type="ARBA" id="ARBA00016436"/>
    </source>
</evidence>
<evidence type="ECO:0000256" key="10">
    <source>
        <dbReference type="ARBA" id="ARBA00022840"/>
    </source>
</evidence>
<evidence type="ECO:0000313" key="14">
    <source>
        <dbReference type="EMBL" id="BBO80575.1"/>
    </source>
</evidence>
<evidence type="ECO:0000256" key="8">
    <source>
        <dbReference type="ARBA" id="ARBA00022741"/>
    </source>
</evidence>
<organism evidence="14 15">
    <name type="scientific">Desulfosarcina ovata subsp. sediminis</name>
    <dbReference type="NCBI Taxonomy" id="885957"/>
    <lineage>
        <taxon>Bacteria</taxon>
        <taxon>Pseudomonadati</taxon>
        <taxon>Thermodesulfobacteriota</taxon>
        <taxon>Desulfobacteria</taxon>
        <taxon>Desulfobacterales</taxon>
        <taxon>Desulfosarcinaceae</taxon>
        <taxon>Desulfosarcina</taxon>
    </lineage>
</organism>
<proteinExistence type="inferred from homology"/>
<evidence type="ECO:0000256" key="11">
    <source>
        <dbReference type="ARBA" id="ARBA00023098"/>
    </source>
</evidence>
<dbReference type="EMBL" id="AP021876">
    <property type="protein sequence ID" value="BBO80575.1"/>
    <property type="molecule type" value="Genomic_DNA"/>
</dbReference>
<keyword evidence="5 13" id="KW-0444">Lipid biosynthesis</keyword>
<dbReference type="GO" id="GO:0005524">
    <property type="term" value="F:ATP binding"/>
    <property type="evidence" value="ECO:0007669"/>
    <property type="project" value="UniProtKB-UniRule"/>
</dbReference>
<sequence length="379" mass="42514">MAVSKKKIEKIRHRIKAVMQNPARSPRFSLETFLLVLSMVYGAGMRLRARLYEIGWLPSRTLPCRVISIGNICVGGTGKTPMTIFVARTIRNLGYRVVVVSRGYHGRMETTGGIVSDGQSLLATVDDAGDEPYLMARVLKGVPVIVGSRRYQAGLLAVRRFDPEVIVLDDAFQHLALKRDLDLVLLDHQLPLGNGRMLPRGTLREPPTALRRAHALVFARSRENISRKRSVFPWTPRRPVFYTTHTPVIRTDDASPAREPFLTRVTDLSLLKGKKVFAFAGLADNEQFFATLEAHGCEMICRRSFNDHHHYGDQEIDALLETAQASGADSVVTTLKDYVKLAHRGPWPVAWIAVDVEINFLGKGADFRQLLRETLRLPE</sequence>
<comment type="catalytic activity">
    <reaction evidence="13">
        <text>a lipid A disaccharide + ATP = a lipid IVA + ADP + H(+)</text>
        <dbReference type="Rhea" id="RHEA:67840"/>
        <dbReference type="ChEBI" id="CHEBI:15378"/>
        <dbReference type="ChEBI" id="CHEBI:30616"/>
        <dbReference type="ChEBI" id="CHEBI:176343"/>
        <dbReference type="ChEBI" id="CHEBI:176425"/>
        <dbReference type="ChEBI" id="CHEBI:456216"/>
        <dbReference type="EC" id="2.7.1.130"/>
    </reaction>
</comment>
<dbReference type="PANTHER" id="PTHR42724">
    <property type="entry name" value="TETRAACYLDISACCHARIDE 4'-KINASE"/>
    <property type="match status" value="1"/>
</dbReference>
<evidence type="ECO:0000256" key="7">
    <source>
        <dbReference type="ARBA" id="ARBA00022679"/>
    </source>
</evidence>
<dbReference type="KEGG" id="dov:DSCO28_11410"/>
<evidence type="ECO:0000256" key="3">
    <source>
        <dbReference type="ARBA" id="ARBA00012071"/>
    </source>
</evidence>
<accession>A0A5K7ZK06</accession>
<dbReference type="GO" id="GO:0009244">
    <property type="term" value="P:lipopolysaccharide core region biosynthetic process"/>
    <property type="evidence" value="ECO:0007669"/>
    <property type="project" value="TreeGrafter"/>
</dbReference>
<keyword evidence="8 13" id="KW-0547">Nucleotide-binding</keyword>
<dbReference type="NCBIfam" id="TIGR00682">
    <property type="entry name" value="lpxK"/>
    <property type="match status" value="1"/>
</dbReference>
<protein>
    <recommendedName>
        <fullName evidence="4 13">Tetraacyldisaccharide 4'-kinase</fullName>
        <ecNumber evidence="3 13">2.7.1.130</ecNumber>
    </recommendedName>
    <alternativeName>
        <fullName evidence="12 13">Lipid A 4'-kinase</fullName>
    </alternativeName>
</protein>
<keyword evidence="6 13" id="KW-0441">Lipid A biosynthesis</keyword>
<reference evidence="14 15" key="1">
    <citation type="submission" date="2019-11" db="EMBL/GenBank/DDBJ databases">
        <title>Comparative genomics of hydrocarbon-degrading Desulfosarcina strains.</title>
        <authorList>
            <person name="Watanabe M."/>
            <person name="Kojima H."/>
            <person name="Fukui M."/>
        </authorList>
    </citation>
    <scope>NUCLEOTIDE SEQUENCE [LARGE SCALE GENOMIC DNA]</scope>
    <source>
        <strain evidence="14 15">28bB2T</strain>
    </source>
</reference>
<dbReference type="GO" id="GO:0009245">
    <property type="term" value="P:lipid A biosynthetic process"/>
    <property type="evidence" value="ECO:0007669"/>
    <property type="project" value="UniProtKB-UniRule"/>
</dbReference>
<dbReference type="InterPro" id="IPR003758">
    <property type="entry name" value="LpxK"/>
</dbReference>
<dbReference type="GO" id="GO:0005886">
    <property type="term" value="C:plasma membrane"/>
    <property type="evidence" value="ECO:0007669"/>
    <property type="project" value="TreeGrafter"/>
</dbReference>
<dbReference type="Proteomes" id="UP000425960">
    <property type="component" value="Chromosome"/>
</dbReference>
<comment type="function">
    <text evidence="1 13">Transfers the gamma-phosphate of ATP to the 4'-position of a tetraacyldisaccharide 1-phosphate intermediate (termed DS-1-P) to form tetraacyldisaccharide 1,4'-bis-phosphate (lipid IVA).</text>
</comment>